<dbReference type="AlphaFoldDB" id="A0AAN9XN89"/>
<dbReference type="EMBL" id="JAYMYS010000003">
    <property type="protein sequence ID" value="KAK7399819.1"/>
    <property type="molecule type" value="Genomic_DNA"/>
</dbReference>
<accession>A0AAN9XN89</accession>
<keyword evidence="1" id="KW-0812">Transmembrane</keyword>
<sequence>MCLGARARYPHWQSPFTVHSTLSLSHLSAFLLYLLQFLFRIRFILCNLGSCIIDTPIYGRFISIRTFNQTFSFFTCPSNSLSSLVWDLLVLT</sequence>
<gene>
    <name evidence="2" type="ORF">VNO78_11012</name>
</gene>
<evidence type="ECO:0000313" key="3">
    <source>
        <dbReference type="Proteomes" id="UP001386955"/>
    </source>
</evidence>
<name>A0AAN9XN89_PSOTE</name>
<proteinExistence type="predicted"/>
<reference evidence="2 3" key="1">
    <citation type="submission" date="2024-01" db="EMBL/GenBank/DDBJ databases">
        <title>The genomes of 5 underutilized Papilionoideae crops provide insights into root nodulation and disease resistanc.</title>
        <authorList>
            <person name="Jiang F."/>
        </authorList>
    </citation>
    <scope>NUCLEOTIDE SEQUENCE [LARGE SCALE GENOMIC DNA]</scope>
    <source>
        <strain evidence="2">DUOXIRENSHENG_FW03</strain>
        <tissue evidence="2">Leaves</tissue>
    </source>
</reference>
<keyword evidence="3" id="KW-1185">Reference proteome</keyword>
<evidence type="ECO:0000256" key="1">
    <source>
        <dbReference type="SAM" id="Phobius"/>
    </source>
</evidence>
<evidence type="ECO:0000313" key="2">
    <source>
        <dbReference type="EMBL" id="KAK7399819.1"/>
    </source>
</evidence>
<keyword evidence="1" id="KW-1133">Transmembrane helix</keyword>
<organism evidence="2 3">
    <name type="scientific">Psophocarpus tetragonolobus</name>
    <name type="common">Winged bean</name>
    <name type="synonym">Dolichos tetragonolobus</name>
    <dbReference type="NCBI Taxonomy" id="3891"/>
    <lineage>
        <taxon>Eukaryota</taxon>
        <taxon>Viridiplantae</taxon>
        <taxon>Streptophyta</taxon>
        <taxon>Embryophyta</taxon>
        <taxon>Tracheophyta</taxon>
        <taxon>Spermatophyta</taxon>
        <taxon>Magnoliopsida</taxon>
        <taxon>eudicotyledons</taxon>
        <taxon>Gunneridae</taxon>
        <taxon>Pentapetalae</taxon>
        <taxon>rosids</taxon>
        <taxon>fabids</taxon>
        <taxon>Fabales</taxon>
        <taxon>Fabaceae</taxon>
        <taxon>Papilionoideae</taxon>
        <taxon>50 kb inversion clade</taxon>
        <taxon>NPAAA clade</taxon>
        <taxon>indigoferoid/millettioid clade</taxon>
        <taxon>Phaseoleae</taxon>
        <taxon>Psophocarpus</taxon>
    </lineage>
</organism>
<comment type="caution">
    <text evidence="2">The sequence shown here is derived from an EMBL/GenBank/DDBJ whole genome shotgun (WGS) entry which is preliminary data.</text>
</comment>
<feature type="transmembrane region" description="Helical" evidence="1">
    <location>
        <begin position="16"/>
        <end position="35"/>
    </location>
</feature>
<keyword evidence="1" id="KW-0472">Membrane</keyword>
<protein>
    <submittedName>
        <fullName evidence="2">Uncharacterized protein</fullName>
    </submittedName>
</protein>
<dbReference type="Proteomes" id="UP001386955">
    <property type="component" value="Unassembled WGS sequence"/>
</dbReference>